<organism evidence="1 2">
    <name type="scientific">Babesia bigemina</name>
    <dbReference type="NCBI Taxonomy" id="5866"/>
    <lineage>
        <taxon>Eukaryota</taxon>
        <taxon>Sar</taxon>
        <taxon>Alveolata</taxon>
        <taxon>Apicomplexa</taxon>
        <taxon>Aconoidasida</taxon>
        <taxon>Piroplasmida</taxon>
        <taxon>Babesiidae</taxon>
        <taxon>Babesia</taxon>
    </lineage>
</organism>
<dbReference type="Proteomes" id="UP000033188">
    <property type="component" value="Chromosome 1"/>
</dbReference>
<dbReference type="EMBL" id="LK391707">
    <property type="protein sequence ID" value="CDR93863.1"/>
    <property type="molecule type" value="Genomic_DNA"/>
</dbReference>
<sequence length="252" mass="28797">MVYKSLTEVPHNLKEGIDWLVALRGDDCRSHMESIAAALYDLLADKPIGLTKVPALEEVKVITKEFMERKHINNQEFVQTLLRRFNGPMDKTNIHFKRFMHKNDGDYDNIIKLKRLSPESMARFLGLVVYGCDKFLKHMKIPDEYKSAYSSEATWEASCAEDPEACAVVLVGIAPMLYTGLRSLKDASDEANKDPSNGETRTRLRKVLRAVGYRRSKRRANISVSFMSKALSDVDKDVLDILYDFAGFWAFY</sequence>
<dbReference type="RefSeq" id="XP_012766049.1">
    <property type="nucleotide sequence ID" value="XM_012910595.1"/>
</dbReference>
<dbReference type="VEuPathDB" id="PiroplasmaDB:BBBOND_0101920"/>
<proteinExistence type="predicted"/>
<gene>
    <name evidence="1" type="ORF">BBBOND_0101920</name>
</gene>
<dbReference type="GeneID" id="24562404"/>
<evidence type="ECO:0000313" key="1">
    <source>
        <dbReference type="EMBL" id="CDR93863.1"/>
    </source>
</evidence>
<protein>
    <submittedName>
        <fullName evidence="1">Uncharacterized protein</fullName>
    </submittedName>
</protein>
<reference evidence="2" key="1">
    <citation type="journal article" date="2014" name="Nucleic Acids Res.">
        <title>The evolutionary dynamics of variant antigen genes in Babesia reveal a history of genomic innovation underlying host-parasite interaction.</title>
        <authorList>
            <person name="Jackson A.P."/>
            <person name="Otto T.D."/>
            <person name="Darby A."/>
            <person name="Ramaprasad A."/>
            <person name="Xia D."/>
            <person name="Echaide I.E."/>
            <person name="Farber M."/>
            <person name="Gahlot S."/>
            <person name="Gamble J."/>
            <person name="Gupta D."/>
            <person name="Gupta Y."/>
            <person name="Jackson L."/>
            <person name="Malandrin L."/>
            <person name="Malas T.B."/>
            <person name="Moussa E."/>
            <person name="Nair M."/>
            <person name="Reid A.J."/>
            <person name="Sanders M."/>
            <person name="Sharma J."/>
            <person name="Tracey A."/>
            <person name="Quail M.A."/>
            <person name="Weir W."/>
            <person name="Wastling J.M."/>
            <person name="Hall N."/>
            <person name="Willadsen P."/>
            <person name="Lingelbach K."/>
            <person name="Shiels B."/>
            <person name="Tait A."/>
            <person name="Berriman M."/>
            <person name="Allred D.R."/>
            <person name="Pain A."/>
        </authorList>
    </citation>
    <scope>NUCLEOTIDE SEQUENCE [LARGE SCALE GENOMIC DNA]</scope>
    <source>
        <strain evidence="2">Bond</strain>
    </source>
</reference>
<accession>A0A061CZN3</accession>
<dbReference type="AlphaFoldDB" id="A0A061CZN3"/>
<keyword evidence="2" id="KW-1185">Reference proteome</keyword>
<evidence type="ECO:0000313" key="2">
    <source>
        <dbReference type="Proteomes" id="UP000033188"/>
    </source>
</evidence>
<dbReference type="OrthoDB" id="10322329at2759"/>
<name>A0A061CZN3_BABBI</name>
<dbReference type="KEGG" id="bbig:BBBOND_0101920"/>